<feature type="region of interest" description="Disordered" evidence="1">
    <location>
        <begin position="1"/>
        <end position="22"/>
    </location>
</feature>
<name>A0A6J6KNL0_9ZZZZ</name>
<gene>
    <name evidence="2" type="ORF">UFOPK2171_00661</name>
</gene>
<sequence length="257" mass="26489">MAGFSPAKIWESAGSSRSPTITRSGCLSAGNARTVSNGSSANTVPVPVRIAPTLARISCTRSRAGSPVIHLLVPSSAATKPSSVVAVFQITQGRLFCWAKFQDVFSAVACSCSKPTSTSIPASCKVLTPPDIAWCGSVWAITTLVMPAAITACAQGPVLPCALHGSKVQYKVAPAALDPAWAIAITSACAVPLPSCQPSPTMLPAASTITAPTLGLTSRDKSTLPASSIARDITVSDDISFRTTTRHQLHLVPLHVS</sequence>
<evidence type="ECO:0000256" key="1">
    <source>
        <dbReference type="SAM" id="MobiDB-lite"/>
    </source>
</evidence>
<protein>
    <submittedName>
        <fullName evidence="2">Unannotated protein</fullName>
    </submittedName>
</protein>
<organism evidence="2">
    <name type="scientific">freshwater metagenome</name>
    <dbReference type="NCBI Taxonomy" id="449393"/>
    <lineage>
        <taxon>unclassified sequences</taxon>
        <taxon>metagenomes</taxon>
        <taxon>ecological metagenomes</taxon>
    </lineage>
</organism>
<dbReference type="EMBL" id="CAEZWD010000077">
    <property type="protein sequence ID" value="CAB4651142.1"/>
    <property type="molecule type" value="Genomic_DNA"/>
</dbReference>
<accession>A0A6J6KNL0</accession>
<evidence type="ECO:0000313" key="2">
    <source>
        <dbReference type="EMBL" id="CAB4651142.1"/>
    </source>
</evidence>
<proteinExistence type="predicted"/>
<dbReference type="AlphaFoldDB" id="A0A6J6KNL0"/>
<feature type="compositionally biased region" description="Polar residues" evidence="1">
    <location>
        <begin position="13"/>
        <end position="22"/>
    </location>
</feature>
<reference evidence="2" key="1">
    <citation type="submission" date="2020-05" db="EMBL/GenBank/DDBJ databases">
        <authorList>
            <person name="Chiriac C."/>
            <person name="Salcher M."/>
            <person name="Ghai R."/>
            <person name="Kavagutti S V."/>
        </authorList>
    </citation>
    <scope>NUCLEOTIDE SEQUENCE</scope>
</reference>